<dbReference type="GO" id="GO:0000724">
    <property type="term" value="P:double-strand break repair via homologous recombination"/>
    <property type="evidence" value="ECO:0007669"/>
    <property type="project" value="TreeGrafter"/>
</dbReference>
<evidence type="ECO:0000313" key="4">
    <source>
        <dbReference type="Proteomes" id="UP000288216"/>
    </source>
</evidence>
<accession>A0A401NTD8</accession>
<sequence length="141" mass="15929">MESQTPEISREFQSENRKLLDYNDEDFNEFPLNELDDDLSLQDEIHADIEPGEAMIQPPKSHKSLEEPPRGKKLDVITVVEIKGFIVTLLNKLTSNGDLWSIKARISDGTAYMDAEFGDDILRSLIGFSVAEMRVSIKCPS</sequence>
<dbReference type="InterPro" id="IPR032199">
    <property type="entry name" value="RMI1_C"/>
</dbReference>
<feature type="region of interest" description="Disordered" evidence="1">
    <location>
        <begin position="1"/>
        <end position="20"/>
    </location>
</feature>
<organism evidence="3 4">
    <name type="scientific">Scyliorhinus torazame</name>
    <name type="common">Cloudy catshark</name>
    <name type="synonym">Catulus torazame</name>
    <dbReference type="NCBI Taxonomy" id="75743"/>
    <lineage>
        <taxon>Eukaryota</taxon>
        <taxon>Metazoa</taxon>
        <taxon>Chordata</taxon>
        <taxon>Craniata</taxon>
        <taxon>Vertebrata</taxon>
        <taxon>Chondrichthyes</taxon>
        <taxon>Elasmobranchii</taxon>
        <taxon>Galeomorphii</taxon>
        <taxon>Galeoidea</taxon>
        <taxon>Carcharhiniformes</taxon>
        <taxon>Scyliorhinidae</taxon>
        <taxon>Scyliorhinus</taxon>
    </lineage>
</organism>
<dbReference type="OrthoDB" id="341511at2759"/>
<dbReference type="EMBL" id="BFAA01000043">
    <property type="protein sequence ID" value="GCB64117.1"/>
    <property type="molecule type" value="Genomic_DNA"/>
</dbReference>
<dbReference type="GO" id="GO:0000166">
    <property type="term" value="F:nucleotide binding"/>
    <property type="evidence" value="ECO:0007669"/>
    <property type="project" value="InterPro"/>
</dbReference>
<evidence type="ECO:0000313" key="3">
    <source>
        <dbReference type="EMBL" id="GCB64117.1"/>
    </source>
</evidence>
<evidence type="ECO:0000256" key="1">
    <source>
        <dbReference type="SAM" id="MobiDB-lite"/>
    </source>
</evidence>
<dbReference type="PANTHER" id="PTHR14790:SF15">
    <property type="entry name" value="RECQ-MEDIATED GENOME INSTABILITY PROTEIN 1"/>
    <property type="match status" value="1"/>
</dbReference>
<feature type="domain" description="RecQ-mediated genome instability protein 1 C-terminal OB-fold" evidence="2">
    <location>
        <begin position="72"/>
        <end position="134"/>
    </location>
</feature>
<proteinExistence type="predicted"/>
<dbReference type="STRING" id="75743.A0A401NTD8"/>
<comment type="caution">
    <text evidence="3">The sequence shown here is derived from an EMBL/GenBank/DDBJ whole genome shotgun (WGS) entry which is preliminary data.</text>
</comment>
<dbReference type="GO" id="GO:0000712">
    <property type="term" value="P:resolution of meiotic recombination intermediates"/>
    <property type="evidence" value="ECO:0007669"/>
    <property type="project" value="TreeGrafter"/>
</dbReference>
<dbReference type="Proteomes" id="UP000288216">
    <property type="component" value="Unassembled WGS sequence"/>
</dbReference>
<feature type="compositionally biased region" description="Basic and acidic residues" evidence="1">
    <location>
        <begin position="8"/>
        <end position="20"/>
    </location>
</feature>
<dbReference type="Pfam" id="PF16099">
    <property type="entry name" value="RMI1_C"/>
    <property type="match status" value="1"/>
</dbReference>
<protein>
    <recommendedName>
        <fullName evidence="2">RecQ-mediated genome instability protein 1 C-terminal OB-fold domain-containing protein</fullName>
    </recommendedName>
</protein>
<dbReference type="AlphaFoldDB" id="A0A401NTD8"/>
<reference evidence="3 4" key="1">
    <citation type="journal article" date="2018" name="Nat. Ecol. Evol.">
        <title>Shark genomes provide insights into elasmobranch evolution and the origin of vertebrates.</title>
        <authorList>
            <person name="Hara Y"/>
            <person name="Yamaguchi K"/>
            <person name="Onimaru K"/>
            <person name="Kadota M"/>
            <person name="Koyanagi M"/>
            <person name="Keeley SD"/>
            <person name="Tatsumi K"/>
            <person name="Tanaka K"/>
            <person name="Motone F"/>
            <person name="Kageyama Y"/>
            <person name="Nozu R"/>
            <person name="Adachi N"/>
            <person name="Nishimura O"/>
            <person name="Nakagawa R"/>
            <person name="Tanegashima C"/>
            <person name="Kiyatake I"/>
            <person name="Matsumoto R"/>
            <person name="Murakumo K"/>
            <person name="Nishida K"/>
            <person name="Terakita A"/>
            <person name="Kuratani S"/>
            <person name="Sato K"/>
            <person name="Hyodo S Kuraku.S."/>
        </authorList>
    </citation>
    <scope>NUCLEOTIDE SEQUENCE [LARGE SCALE GENOMIC DNA]</scope>
</reference>
<dbReference type="GO" id="GO:0016604">
    <property type="term" value="C:nuclear body"/>
    <property type="evidence" value="ECO:0007669"/>
    <property type="project" value="TreeGrafter"/>
</dbReference>
<name>A0A401NTD8_SCYTO</name>
<dbReference type="Gene3D" id="2.40.50.510">
    <property type="match status" value="1"/>
</dbReference>
<gene>
    <name evidence="3" type="ORF">scyTo_0000241</name>
</gene>
<evidence type="ECO:0000259" key="2">
    <source>
        <dbReference type="Pfam" id="PF16099"/>
    </source>
</evidence>
<dbReference type="PANTHER" id="PTHR14790">
    <property type="entry name" value="RECQ-MEDIATED GENOME INSTABILITY PROTEIN 1 RMI1"/>
    <property type="match status" value="1"/>
</dbReference>
<keyword evidence="4" id="KW-1185">Reference proteome</keyword>
<dbReference type="GO" id="GO:0031422">
    <property type="term" value="C:RecQ family helicase-topoisomerase III complex"/>
    <property type="evidence" value="ECO:0007669"/>
    <property type="project" value="TreeGrafter"/>
</dbReference>